<reference evidence="1 2" key="1">
    <citation type="submission" date="2020-08" db="EMBL/GenBank/DDBJ databases">
        <title>Genomic Encyclopedia of Type Strains, Phase IV (KMG-IV): sequencing the most valuable type-strain genomes for metagenomic binning, comparative biology and taxonomic classification.</title>
        <authorList>
            <person name="Goeker M."/>
        </authorList>
    </citation>
    <scope>NUCLEOTIDE SEQUENCE [LARGE SCALE GENOMIC DNA]</scope>
    <source>
        <strain evidence="1 2">DSM 28101</strain>
    </source>
</reference>
<protein>
    <submittedName>
        <fullName evidence="1">Uncharacterized protein</fullName>
    </submittedName>
</protein>
<organism evidence="1 2">
    <name type="scientific">Martelella radicis</name>
    <dbReference type="NCBI Taxonomy" id="1397476"/>
    <lineage>
        <taxon>Bacteria</taxon>
        <taxon>Pseudomonadati</taxon>
        <taxon>Pseudomonadota</taxon>
        <taxon>Alphaproteobacteria</taxon>
        <taxon>Hyphomicrobiales</taxon>
        <taxon>Aurantimonadaceae</taxon>
        <taxon>Martelella</taxon>
    </lineage>
</organism>
<comment type="caution">
    <text evidence="1">The sequence shown here is derived from an EMBL/GenBank/DDBJ whole genome shotgun (WGS) entry which is preliminary data.</text>
</comment>
<sequence length="87" mass="9144">MAKMYALKKIILPNDTTIDRKSVFDATPALAKQLLSMNSARNATKGEITAAEAKAKEKAGNSFGSVTEGDATMVAADIMPVADKVKA</sequence>
<accession>A0A7W6P9A8</accession>
<dbReference type="RefSeq" id="WP_183481082.1">
    <property type="nucleotide sequence ID" value="NZ_JACIDZ010000001.1"/>
</dbReference>
<gene>
    <name evidence="1" type="ORF">GGR30_000102</name>
</gene>
<name>A0A7W6P9A8_9HYPH</name>
<dbReference type="EMBL" id="JACIDZ010000001">
    <property type="protein sequence ID" value="MBB4120207.1"/>
    <property type="molecule type" value="Genomic_DNA"/>
</dbReference>
<evidence type="ECO:0000313" key="1">
    <source>
        <dbReference type="EMBL" id="MBB4120207.1"/>
    </source>
</evidence>
<evidence type="ECO:0000313" key="2">
    <source>
        <dbReference type="Proteomes" id="UP000530571"/>
    </source>
</evidence>
<keyword evidence="2" id="KW-1185">Reference proteome</keyword>
<proteinExistence type="predicted"/>
<dbReference type="AlphaFoldDB" id="A0A7W6P9A8"/>
<dbReference type="Proteomes" id="UP000530571">
    <property type="component" value="Unassembled WGS sequence"/>
</dbReference>